<dbReference type="GeneID" id="20243100"/>
<gene>
    <name evidence="3" type="ORF">LOTGIDRAFT_175251</name>
</gene>
<dbReference type="AlphaFoldDB" id="V3ZUN2"/>
<dbReference type="RefSeq" id="XP_009054129.1">
    <property type="nucleotide sequence ID" value="XM_009055881.1"/>
</dbReference>
<dbReference type="EMBL" id="KB201689">
    <property type="protein sequence ID" value="ESO95198.1"/>
    <property type="molecule type" value="Genomic_DNA"/>
</dbReference>
<feature type="compositionally biased region" description="Basic and acidic residues" evidence="1">
    <location>
        <begin position="109"/>
        <end position="120"/>
    </location>
</feature>
<name>V3ZUN2_LOTGI</name>
<reference evidence="3 4" key="1">
    <citation type="journal article" date="2013" name="Nature">
        <title>Insights into bilaterian evolution from three spiralian genomes.</title>
        <authorList>
            <person name="Simakov O."/>
            <person name="Marletaz F."/>
            <person name="Cho S.J."/>
            <person name="Edsinger-Gonzales E."/>
            <person name="Havlak P."/>
            <person name="Hellsten U."/>
            <person name="Kuo D.H."/>
            <person name="Larsson T."/>
            <person name="Lv J."/>
            <person name="Arendt D."/>
            <person name="Savage R."/>
            <person name="Osoegawa K."/>
            <person name="de Jong P."/>
            <person name="Grimwood J."/>
            <person name="Chapman J.A."/>
            <person name="Shapiro H."/>
            <person name="Aerts A."/>
            <person name="Otillar R.P."/>
            <person name="Terry A.Y."/>
            <person name="Boore J.L."/>
            <person name="Grigoriev I.V."/>
            <person name="Lindberg D.R."/>
            <person name="Seaver E.C."/>
            <person name="Weisblat D.A."/>
            <person name="Putnam N.H."/>
            <person name="Rokhsar D.S."/>
        </authorList>
    </citation>
    <scope>NUCLEOTIDE SEQUENCE [LARGE SCALE GENOMIC DNA]</scope>
</reference>
<dbReference type="HOGENOM" id="CLU_2006495_0_0_1"/>
<keyword evidence="4" id="KW-1185">Reference proteome</keyword>
<keyword evidence="2" id="KW-1133">Transmembrane helix</keyword>
<evidence type="ECO:0000313" key="4">
    <source>
        <dbReference type="Proteomes" id="UP000030746"/>
    </source>
</evidence>
<evidence type="ECO:0000256" key="1">
    <source>
        <dbReference type="SAM" id="MobiDB-lite"/>
    </source>
</evidence>
<dbReference type="Proteomes" id="UP000030746">
    <property type="component" value="Unassembled WGS sequence"/>
</dbReference>
<feature type="transmembrane region" description="Helical" evidence="2">
    <location>
        <begin position="42"/>
        <end position="63"/>
    </location>
</feature>
<organism evidence="3 4">
    <name type="scientific">Lottia gigantea</name>
    <name type="common">Giant owl limpet</name>
    <dbReference type="NCBI Taxonomy" id="225164"/>
    <lineage>
        <taxon>Eukaryota</taxon>
        <taxon>Metazoa</taxon>
        <taxon>Spiralia</taxon>
        <taxon>Lophotrochozoa</taxon>
        <taxon>Mollusca</taxon>
        <taxon>Gastropoda</taxon>
        <taxon>Patellogastropoda</taxon>
        <taxon>Lottioidea</taxon>
        <taxon>Lottiidae</taxon>
        <taxon>Lottia</taxon>
    </lineage>
</organism>
<accession>V3ZUN2</accession>
<sequence length="120" mass="13821">MEFKYIFILIVIVYLPVLITDPGTKTISCEQSGYQEGLGTGIGIGIEISAIIVFLVLLTIFIYRKYHPANKKLPEESYATFSNRNPEERTYEDLNTRPEVNDNNQHNSGDVKEYENMRRN</sequence>
<keyword evidence="2" id="KW-0472">Membrane</keyword>
<dbReference type="CTD" id="20243100"/>
<keyword evidence="2" id="KW-0812">Transmembrane</keyword>
<feature type="compositionally biased region" description="Basic and acidic residues" evidence="1">
    <location>
        <begin position="85"/>
        <end position="100"/>
    </location>
</feature>
<dbReference type="KEGG" id="lgi:LOTGIDRAFT_175251"/>
<feature type="transmembrane region" description="Helical" evidence="2">
    <location>
        <begin position="5"/>
        <end position="22"/>
    </location>
</feature>
<evidence type="ECO:0000256" key="2">
    <source>
        <dbReference type="SAM" id="Phobius"/>
    </source>
</evidence>
<protein>
    <submittedName>
        <fullName evidence="3">Uncharacterized protein</fullName>
    </submittedName>
</protein>
<feature type="region of interest" description="Disordered" evidence="1">
    <location>
        <begin position="76"/>
        <end position="120"/>
    </location>
</feature>
<evidence type="ECO:0000313" key="3">
    <source>
        <dbReference type="EMBL" id="ESO95198.1"/>
    </source>
</evidence>
<proteinExistence type="predicted"/>